<evidence type="ECO:0000313" key="4">
    <source>
        <dbReference type="Proteomes" id="UP000246352"/>
    </source>
</evidence>
<dbReference type="InterPro" id="IPR009936">
    <property type="entry name" value="DUF1468"/>
</dbReference>
<evidence type="ECO:0000313" key="3">
    <source>
        <dbReference type="EMBL" id="PWW03720.1"/>
    </source>
</evidence>
<organism evidence="3 4">
    <name type="scientific">Hoeflea marina</name>
    <dbReference type="NCBI Taxonomy" id="274592"/>
    <lineage>
        <taxon>Bacteria</taxon>
        <taxon>Pseudomonadati</taxon>
        <taxon>Pseudomonadota</taxon>
        <taxon>Alphaproteobacteria</taxon>
        <taxon>Hyphomicrobiales</taxon>
        <taxon>Rhizobiaceae</taxon>
        <taxon>Hoeflea</taxon>
    </lineage>
</organism>
<feature type="transmembrane region" description="Helical" evidence="1">
    <location>
        <begin position="41"/>
        <end position="59"/>
    </location>
</feature>
<keyword evidence="1" id="KW-1133">Transmembrane helix</keyword>
<dbReference type="EMBL" id="QGTR01000001">
    <property type="protein sequence ID" value="PWW03720.1"/>
    <property type="molecule type" value="Genomic_DNA"/>
</dbReference>
<keyword evidence="1" id="KW-0812">Transmembrane</keyword>
<gene>
    <name evidence="3" type="ORF">DFR52_101406</name>
</gene>
<protein>
    <submittedName>
        <fullName evidence="3">Putative tricarboxylic transport membrane protein</fullName>
    </submittedName>
</protein>
<reference evidence="3 4" key="1">
    <citation type="submission" date="2018-05" db="EMBL/GenBank/DDBJ databases">
        <title>Genomic Encyclopedia of Type Strains, Phase IV (KMG-IV): sequencing the most valuable type-strain genomes for metagenomic binning, comparative biology and taxonomic classification.</title>
        <authorList>
            <person name="Goeker M."/>
        </authorList>
    </citation>
    <scope>NUCLEOTIDE SEQUENCE [LARGE SCALE GENOMIC DNA]</scope>
    <source>
        <strain evidence="3 4">DSM 16791</strain>
    </source>
</reference>
<keyword evidence="4" id="KW-1185">Reference proteome</keyword>
<evidence type="ECO:0000259" key="2">
    <source>
        <dbReference type="Pfam" id="PF07331"/>
    </source>
</evidence>
<feature type="transmembrane region" description="Helical" evidence="1">
    <location>
        <begin position="118"/>
        <end position="141"/>
    </location>
</feature>
<feature type="domain" description="DUF1468" evidence="2">
    <location>
        <begin position="6"/>
        <end position="142"/>
    </location>
</feature>
<name>A0A317PW82_9HYPH</name>
<comment type="caution">
    <text evidence="3">The sequence shown here is derived from an EMBL/GenBank/DDBJ whole genome shotgun (WGS) entry which is preliminary data.</text>
</comment>
<keyword evidence="1" id="KW-0472">Membrane</keyword>
<dbReference type="AlphaFoldDB" id="A0A317PW82"/>
<sequence>MRADRFMGGVLLLFAMATLWFASELRILPSSSTTVTTRSLPFAVGVVIALGALILILRPSPRLLGETLAPVLRPQAMAFVALLFVYALTFRYVDFRFGVWLFMLVSMALLGERRPLMLAIMPIACAAVIFMIFRYGFIVLVPTWI</sequence>
<evidence type="ECO:0000256" key="1">
    <source>
        <dbReference type="SAM" id="Phobius"/>
    </source>
</evidence>
<proteinExistence type="predicted"/>
<dbReference type="Proteomes" id="UP000246352">
    <property type="component" value="Unassembled WGS sequence"/>
</dbReference>
<accession>A0A317PW82</accession>
<feature type="transmembrane region" description="Helical" evidence="1">
    <location>
        <begin position="71"/>
        <end position="89"/>
    </location>
</feature>
<dbReference type="Pfam" id="PF07331">
    <property type="entry name" value="TctB"/>
    <property type="match status" value="1"/>
</dbReference>